<sequence>MPPQLRDCVAQAQPVLHNLNICRITCEIDEAFIPALDQLRLDFNASVATLRTALRKVGENAFSIDASAGELSAAASNLSMRTERQAASVGNGRGPRRDYRDHGRNRILLA</sequence>
<evidence type="ECO:0000256" key="1">
    <source>
        <dbReference type="SAM" id="MobiDB-lite"/>
    </source>
</evidence>
<name>A0AA50CR08_9HYPH</name>
<reference evidence="2 3" key="1">
    <citation type="submission" date="2023-08" db="EMBL/GenBank/DDBJ databases">
        <title>Pathogen: clinical or host-associated sample.</title>
        <authorList>
            <person name="Hergert J."/>
            <person name="Casey R."/>
            <person name="Wagner J."/>
            <person name="Young E.L."/>
            <person name="Oakeson K.F."/>
        </authorList>
    </citation>
    <scope>NUCLEOTIDE SEQUENCE [LARGE SCALE GENOMIC DNA]</scope>
    <source>
        <strain evidence="2 3">1760953</strain>
        <plasmid evidence="2 3">unnamed1</plasmid>
    </source>
</reference>
<dbReference type="EMBL" id="CP132303">
    <property type="protein sequence ID" value="WLR99861.1"/>
    <property type="molecule type" value="Genomic_DNA"/>
</dbReference>
<gene>
    <name evidence="2" type="ORF">Q9313_24185</name>
</gene>
<organism evidence="2 3">
    <name type="scientific">Shinella sumterensis</name>
    <dbReference type="NCBI Taxonomy" id="1967501"/>
    <lineage>
        <taxon>Bacteria</taxon>
        <taxon>Pseudomonadati</taxon>
        <taxon>Pseudomonadota</taxon>
        <taxon>Alphaproteobacteria</taxon>
        <taxon>Hyphomicrobiales</taxon>
        <taxon>Rhizobiaceae</taxon>
        <taxon>Shinella</taxon>
    </lineage>
</organism>
<keyword evidence="3" id="KW-1185">Reference proteome</keyword>
<feature type="region of interest" description="Disordered" evidence="1">
    <location>
        <begin position="82"/>
        <end position="102"/>
    </location>
</feature>
<dbReference type="Proteomes" id="UP001234585">
    <property type="component" value="Plasmid unnamed1"/>
</dbReference>
<protein>
    <submittedName>
        <fullName evidence="2">Methyl-accepting chemotaxis protein</fullName>
    </submittedName>
</protein>
<accession>A0AA50CR08</accession>
<keyword evidence="2" id="KW-0614">Plasmid</keyword>
<evidence type="ECO:0000313" key="3">
    <source>
        <dbReference type="Proteomes" id="UP001234585"/>
    </source>
</evidence>
<dbReference type="AlphaFoldDB" id="A0AA50CR08"/>
<geneLocation type="plasmid" evidence="2 3">
    <name>unnamed1</name>
</geneLocation>
<proteinExistence type="predicted"/>
<evidence type="ECO:0000313" key="2">
    <source>
        <dbReference type="EMBL" id="WLR99861.1"/>
    </source>
</evidence>
<dbReference type="RefSeq" id="WP_306039214.1">
    <property type="nucleotide sequence ID" value="NZ_CP132303.1"/>
</dbReference>